<dbReference type="GO" id="GO:0008270">
    <property type="term" value="F:zinc ion binding"/>
    <property type="evidence" value="ECO:0007669"/>
    <property type="project" value="UniProtKB-KW"/>
</dbReference>
<dbReference type="InterPro" id="IPR023406">
    <property type="entry name" value="Topo_IA_AS"/>
</dbReference>
<dbReference type="SMART" id="SM00437">
    <property type="entry name" value="TOP1Ac"/>
    <property type="match status" value="1"/>
</dbReference>
<feature type="site" description="Interaction with DNA" evidence="10">
    <location>
        <position position="317"/>
    </location>
</feature>
<feature type="region of interest" description="Interaction with DNA" evidence="10">
    <location>
        <begin position="172"/>
        <end position="177"/>
    </location>
</feature>
<dbReference type="Gene3D" id="3.40.50.140">
    <property type="match status" value="1"/>
</dbReference>
<dbReference type="PANTHER" id="PTHR42785:SF1">
    <property type="entry name" value="DNA TOPOISOMERASE"/>
    <property type="match status" value="1"/>
</dbReference>
<dbReference type="InterPro" id="IPR013498">
    <property type="entry name" value="Topo_IA_Znf"/>
</dbReference>
<dbReference type="CDD" id="cd00186">
    <property type="entry name" value="TOP1Ac"/>
    <property type="match status" value="1"/>
</dbReference>
<dbReference type="PRINTS" id="PR00417">
    <property type="entry name" value="PRTPISMRASEI"/>
</dbReference>
<feature type="active site" description="O-(5'-phospho-DNA)-tyrosine intermediate" evidence="10">
    <location>
        <position position="315"/>
    </location>
</feature>
<feature type="site" description="Interaction with DNA" evidence="10">
    <location>
        <position position="502"/>
    </location>
</feature>
<evidence type="ECO:0000256" key="1">
    <source>
        <dbReference type="ARBA" id="ARBA00000213"/>
    </source>
</evidence>
<reference evidence="13 14" key="1">
    <citation type="journal article" date="2015" name="Nature">
        <title>rRNA introns, odd ribosomes, and small enigmatic genomes across a large radiation of phyla.</title>
        <authorList>
            <person name="Brown C.T."/>
            <person name="Hug L.A."/>
            <person name="Thomas B.C."/>
            <person name="Sharon I."/>
            <person name="Castelle C.J."/>
            <person name="Singh A."/>
            <person name="Wilkins M.J."/>
            <person name="Williams K.H."/>
            <person name="Banfield J.F."/>
        </authorList>
    </citation>
    <scope>NUCLEOTIDE SEQUENCE [LARGE SCALE GENOMIC DNA]</scope>
</reference>
<dbReference type="AlphaFoldDB" id="A0A0G0DX73"/>
<name>A0A0G0DX73_9BACT</name>
<dbReference type="SUPFAM" id="SSF56712">
    <property type="entry name" value="Prokaryotic type I DNA topoisomerase"/>
    <property type="match status" value="1"/>
</dbReference>
<feature type="domain" description="Toprim" evidence="11">
    <location>
        <begin position="1"/>
        <end position="121"/>
    </location>
</feature>
<evidence type="ECO:0000256" key="6">
    <source>
        <dbReference type="ARBA" id="ARBA00022842"/>
    </source>
</evidence>
<evidence type="ECO:0000256" key="7">
    <source>
        <dbReference type="ARBA" id="ARBA00023029"/>
    </source>
</evidence>
<dbReference type="InterPro" id="IPR034149">
    <property type="entry name" value="TOPRIM_TopoI"/>
</dbReference>
<evidence type="ECO:0000256" key="8">
    <source>
        <dbReference type="ARBA" id="ARBA00023125"/>
    </source>
</evidence>
<dbReference type="Proteomes" id="UP000034176">
    <property type="component" value="Unassembled WGS sequence"/>
</dbReference>
<dbReference type="Gene3D" id="1.10.290.10">
    <property type="entry name" value="Topoisomerase I, domain 4"/>
    <property type="match status" value="1"/>
</dbReference>
<dbReference type="InterPro" id="IPR000380">
    <property type="entry name" value="Topo_IA"/>
</dbReference>
<dbReference type="InterPro" id="IPR013826">
    <property type="entry name" value="Topo_IA_cen_sub3"/>
</dbReference>
<dbReference type="CDD" id="cd03363">
    <property type="entry name" value="TOPRIM_TopoIA_TopoI"/>
    <property type="match status" value="1"/>
</dbReference>
<feature type="site" description="Interaction with DNA" evidence="10">
    <location>
        <position position="156"/>
    </location>
</feature>
<dbReference type="SMART" id="SM00493">
    <property type="entry name" value="TOPRIM"/>
    <property type="match status" value="1"/>
</dbReference>
<dbReference type="SUPFAM" id="SSF57783">
    <property type="entry name" value="Zinc beta-ribbon"/>
    <property type="match status" value="1"/>
</dbReference>
<feature type="site" description="Interaction with DNA" evidence="10">
    <location>
        <position position="31"/>
    </location>
</feature>
<dbReference type="InterPro" id="IPR013825">
    <property type="entry name" value="Topo_IA_cen_sub2"/>
</dbReference>
<dbReference type="GO" id="GO:0003917">
    <property type="term" value="F:DNA topoisomerase type I (single strand cut, ATP-independent) activity"/>
    <property type="evidence" value="ECO:0007669"/>
    <property type="project" value="UniProtKB-UniRule"/>
</dbReference>
<feature type="site" description="Interaction with DNA" evidence="10">
    <location>
        <position position="147"/>
    </location>
</feature>
<organism evidence="13 14">
    <name type="scientific">Candidatus Gottesmanbacteria bacterium GW2011_GWA1_34_13</name>
    <dbReference type="NCBI Taxonomy" id="1618434"/>
    <lineage>
        <taxon>Bacteria</taxon>
        <taxon>Candidatus Gottesmaniibacteriota</taxon>
    </lineage>
</organism>
<evidence type="ECO:0000256" key="9">
    <source>
        <dbReference type="ARBA" id="ARBA00023235"/>
    </source>
</evidence>
<proteinExistence type="inferred from homology"/>
<dbReference type="Pfam" id="PF01131">
    <property type="entry name" value="Topoisom_bac"/>
    <property type="match status" value="1"/>
</dbReference>
<gene>
    <name evidence="10" type="primary">topA</name>
    <name evidence="13" type="ORF">UR52_C0003G0009</name>
</gene>
<comment type="caution">
    <text evidence="13">The sequence shown here is derived from an EMBL/GenBank/DDBJ whole genome shotgun (WGS) entry which is preliminary data.</text>
</comment>
<dbReference type="Gene3D" id="1.10.460.10">
    <property type="entry name" value="Topoisomerase I, domain 2"/>
    <property type="match status" value="1"/>
</dbReference>
<feature type="site" description="Interaction with DNA" evidence="10">
    <location>
        <position position="151"/>
    </location>
</feature>
<dbReference type="EMBL" id="LBPN01000003">
    <property type="protein sequence ID" value="KKP59747.1"/>
    <property type="molecule type" value="Genomic_DNA"/>
</dbReference>
<dbReference type="HAMAP" id="MF_00952">
    <property type="entry name" value="Topoisom_1_prok"/>
    <property type="match status" value="1"/>
</dbReference>
<evidence type="ECO:0000256" key="4">
    <source>
        <dbReference type="ARBA" id="ARBA00022771"/>
    </source>
</evidence>
<dbReference type="Pfam" id="PF01751">
    <property type="entry name" value="Toprim"/>
    <property type="match status" value="1"/>
</dbReference>
<keyword evidence="4" id="KW-0863">Zinc-finger</keyword>
<dbReference type="PANTHER" id="PTHR42785">
    <property type="entry name" value="DNA TOPOISOMERASE, TYPE IA, CORE"/>
    <property type="match status" value="1"/>
</dbReference>
<keyword evidence="7 10" id="KW-0799">Topoisomerase</keyword>
<comment type="function">
    <text evidence="10">Releases the supercoiling and torsional tension of DNA, which is introduced during the DNA replication and transcription, by transiently cleaving and rejoining one strand of the DNA duplex. Introduces a single-strand break via transesterification at a target site in duplex DNA. The scissile phosphodiester is attacked by the catalytic tyrosine of the enzyme, resulting in the formation of a DNA-(5'-phosphotyrosyl)-enzyme intermediate and the expulsion of a 3'-OH DNA strand. The free DNA strand then undergoes passage around the unbroken strand, thus removing DNA supercoils. Finally, in the religation step, the DNA 3'-OH attacks the covalent intermediate to expel the active-site tyrosine and restore the DNA phosphodiester backbone.</text>
</comment>
<evidence type="ECO:0000256" key="5">
    <source>
        <dbReference type="ARBA" id="ARBA00022833"/>
    </source>
</evidence>
<dbReference type="STRING" id="1618434.UR52_C0003G0009"/>
<comment type="subunit">
    <text evidence="10">Monomer.</text>
</comment>
<evidence type="ECO:0000256" key="2">
    <source>
        <dbReference type="ARBA" id="ARBA00009446"/>
    </source>
</evidence>
<dbReference type="InterPro" id="IPR013824">
    <property type="entry name" value="Topo_IA_cen_sub1"/>
</dbReference>
<feature type="site" description="Interaction with DNA" evidence="10">
    <location>
        <position position="163"/>
    </location>
</feature>
<dbReference type="InterPro" id="IPR023405">
    <property type="entry name" value="Topo_IA_core_domain"/>
</dbReference>
<dbReference type="PROSITE" id="PS50880">
    <property type="entry name" value="TOPRIM"/>
    <property type="match status" value="1"/>
</dbReference>
<keyword evidence="9 10" id="KW-0413">Isomerase</keyword>
<sequence length="683" mass="78102">MQLIIVESPTKARTLSRFLGNKYRIEATFGHLRDLPKSELGVDVENNFLPKYVIARDKSKRVKELRAMVKSKDKVILATDPDREGEAIAYHMAVILSQKGSRIKDEEFSNDRFLRISFHEITQEAISLALKNPGTINFPLVNSQQARRVLDRLVGYQLSPLLWKKLSRSWLSAGRVQSVAVRLTVEREREITKFAKNEYWVIEGVFKSSNNSINAKLISKDDVDYESKHVLKLFDGSYTFTKTSIIKELQAKAIIKDLQAPFIVSVVDKKEIKRSPAPPFITSALQIEAARRFGFTSKRTMRIAQSLYEDGLITYHRTDSVNLSTKFLSAAKTFIEKNFGKKYVHYRTYATKSKVAQEAHEAIRPTNINHKIDAQSSENLFLDNEKLYDLIWKRAIASQMSDAIFDSTTVRIKSLNNYLFETQGSVIKFDGFLKVTGFNSETQVIPNVMVGQTLDLQSANQMQKFTQPPPRYSEASLIKALEEDGIGRPSTYAPTISTIQERLYVTKENLTDGKRSRYFTPTPLGILVNDFLIEHFPSLFDLPFTAKMEGELDEIAEGTRDWTTVIKEFYVPFKEKLTLIEDTVETIIVEDKKTGNKCPECKVGDEIIKEGRFGKFYACSRFPECKYTKNFLEKLDIKCPECKTGDVVIRKTKSKRVFYGCSRYPECKYASWVKPVGNNLINK</sequence>
<dbReference type="InterPro" id="IPR028612">
    <property type="entry name" value="Topoisom_1_IA"/>
</dbReference>
<evidence type="ECO:0000256" key="10">
    <source>
        <dbReference type="HAMAP-Rule" id="MF_00952"/>
    </source>
</evidence>
<dbReference type="Gene3D" id="2.70.20.10">
    <property type="entry name" value="Topoisomerase I, domain 3"/>
    <property type="match status" value="1"/>
</dbReference>
<dbReference type="InterPro" id="IPR013497">
    <property type="entry name" value="Topo_IA_cen"/>
</dbReference>
<evidence type="ECO:0000256" key="3">
    <source>
        <dbReference type="ARBA" id="ARBA00022723"/>
    </source>
</evidence>
<dbReference type="PROSITE" id="PS52039">
    <property type="entry name" value="TOPO_IA_2"/>
    <property type="match status" value="1"/>
</dbReference>
<dbReference type="InterPro" id="IPR005733">
    <property type="entry name" value="TopoI_bac-type"/>
</dbReference>
<dbReference type="GO" id="GO:0005694">
    <property type="term" value="C:chromosome"/>
    <property type="evidence" value="ECO:0007669"/>
    <property type="project" value="InterPro"/>
</dbReference>
<dbReference type="GO" id="GO:0003677">
    <property type="term" value="F:DNA binding"/>
    <property type="evidence" value="ECO:0007669"/>
    <property type="project" value="UniProtKB-KW"/>
</dbReference>
<dbReference type="InterPro" id="IPR003601">
    <property type="entry name" value="Topo_IA_2"/>
</dbReference>
<accession>A0A0G0DX73</accession>
<keyword evidence="3" id="KW-0479">Metal-binding</keyword>
<dbReference type="InterPro" id="IPR006171">
    <property type="entry name" value="TOPRIM_dom"/>
</dbReference>
<feature type="site" description="Interaction with DNA" evidence="10">
    <location>
        <position position="148"/>
    </location>
</feature>
<evidence type="ECO:0000259" key="11">
    <source>
        <dbReference type="PROSITE" id="PS50880"/>
    </source>
</evidence>
<dbReference type="GO" id="GO:0006265">
    <property type="term" value="P:DNA topological change"/>
    <property type="evidence" value="ECO:0007669"/>
    <property type="project" value="UniProtKB-UniRule"/>
</dbReference>
<comment type="catalytic activity">
    <reaction evidence="1 10">
        <text>ATP-independent breakage of single-stranded DNA, followed by passage and rejoining.</text>
        <dbReference type="EC" id="5.6.2.1"/>
    </reaction>
</comment>
<dbReference type="PATRIC" id="fig|1618434.3.peg.250"/>
<evidence type="ECO:0000259" key="12">
    <source>
        <dbReference type="PROSITE" id="PS52039"/>
    </source>
</evidence>
<feature type="domain" description="Topo IA-type catalytic" evidence="12">
    <location>
        <begin position="137"/>
        <end position="578"/>
    </location>
</feature>
<dbReference type="InterPro" id="IPR003602">
    <property type="entry name" value="Topo_IA_DNA-bd_dom"/>
</dbReference>
<comment type="similarity">
    <text evidence="2 10">Belongs to the type IA topoisomerase family.</text>
</comment>
<keyword evidence="6" id="KW-0460">Magnesium</keyword>
<dbReference type="Gene3D" id="3.30.65.10">
    <property type="entry name" value="Bacterial Topoisomerase I, domain 1"/>
    <property type="match status" value="2"/>
</dbReference>
<keyword evidence="5" id="KW-0862">Zinc</keyword>
<dbReference type="NCBIfam" id="TIGR01051">
    <property type="entry name" value="topA_bact"/>
    <property type="match status" value="1"/>
</dbReference>
<dbReference type="Pfam" id="PF01396">
    <property type="entry name" value="Zn_ribbon_Top1"/>
    <property type="match status" value="2"/>
</dbReference>
<protein>
    <recommendedName>
        <fullName evidence="10">DNA topoisomerase 1</fullName>
        <ecNumber evidence="10">5.6.2.1</ecNumber>
    </recommendedName>
    <alternativeName>
        <fullName evidence="10">DNA topoisomerase I</fullName>
    </alternativeName>
</protein>
<dbReference type="SMART" id="SM00436">
    <property type="entry name" value="TOP1Bc"/>
    <property type="match status" value="1"/>
</dbReference>
<dbReference type="EC" id="5.6.2.1" evidence="10"/>
<evidence type="ECO:0000313" key="14">
    <source>
        <dbReference type="Proteomes" id="UP000034176"/>
    </source>
</evidence>
<evidence type="ECO:0000313" key="13">
    <source>
        <dbReference type="EMBL" id="KKP59747.1"/>
    </source>
</evidence>
<keyword evidence="8 10" id="KW-0238">DNA-binding</keyword>
<dbReference type="PROSITE" id="PS00396">
    <property type="entry name" value="TOPO_IA_1"/>
    <property type="match status" value="1"/>
</dbReference>